<protein>
    <submittedName>
        <fullName evidence="1">Uncharacterized protein DUF2190</fullName>
    </submittedName>
</protein>
<gene>
    <name evidence="1" type="ORF">EV693_105101</name>
</gene>
<dbReference type="Proteomes" id="UP000295537">
    <property type="component" value="Unassembled WGS sequence"/>
</dbReference>
<keyword evidence="2" id="KW-1185">Reference proteome</keyword>
<evidence type="ECO:0000313" key="2">
    <source>
        <dbReference type="Proteomes" id="UP000295537"/>
    </source>
</evidence>
<evidence type="ECO:0000313" key="1">
    <source>
        <dbReference type="EMBL" id="TCP17632.1"/>
    </source>
</evidence>
<sequence>MKNFIRNGETIEFTAKKALKSGDVVVIEELIAVVVNISLRQITHTICRLATR</sequence>
<reference evidence="1 2" key="1">
    <citation type="submission" date="2019-03" db="EMBL/GenBank/DDBJ databases">
        <title>Genomic Encyclopedia of Type Strains, Phase IV (KMG-IV): sequencing the most valuable type-strain genomes for metagenomic binning, comparative biology and taxonomic classification.</title>
        <authorList>
            <person name="Goeker M."/>
        </authorList>
    </citation>
    <scope>NUCLEOTIDE SEQUENCE [LARGE SCALE GENOMIC DNA]</scope>
    <source>
        <strain evidence="1 2">DSM 16380</strain>
    </source>
</reference>
<dbReference type="AlphaFoldDB" id="A0A4R2N9F2"/>
<comment type="caution">
    <text evidence="1">The sequence shown here is derived from an EMBL/GenBank/DDBJ whole genome shotgun (WGS) entry which is preliminary data.</text>
</comment>
<dbReference type="EMBL" id="SLXJ01000005">
    <property type="protein sequence ID" value="TCP17632.1"/>
    <property type="molecule type" value="Genomic_DNA"/>
</dbReference>
<accession>A0A4R2N9F2</accession>
<organism evidence="1 2">
    <name type="scientific">Nicoletella semolina</name>
    <dbReference type="NCBI Taxonomy" id="271160"/>
    <lineage>
        <taxon>Bacteria</taxon>
        <taxon>Pseudomonadati</taxon>
        <taxon>Pseudomonadota</taxon>
        <taxon>Gammaproteobacteria</taxon>
        <taxon>Pasteurellales</taxon>
        <taxon>Pasteurellaceae</taxon>
        <taxon>Nicoletella</taxon>
    </lineage>
</organism>
<name>A0A4R2N9F2_9PAST</name>
<proteinExistence type="predicted"/>
<dbReference type="RefSeq" id="WP_165904879.1">
    <property type="nucleotide sequence ID" value="NZ_LVXA01000001.1"/>
</dbReference>